<evidence type="ECO:0000256" key="10">
    <source>
        <dbReference type="ARBA" id="ARBA00023136"/>
    </source>
</evidence>
<feature type="binding site" evidence="12">
    <location>
        <position position="340"/>
    </location>
    <ligand>
        <name>ATP</name>
        <dbReference type="ChEBI" id="CHEBI:30616"/>
    </ligand>
</feature>
<evidence type="ECO:0000256" key="6">
    <source>
        <dbReference type="ARBA" id="ARBA00022741"/>
    </source>
</evidence>
<keyword evidence="8 12" id="KW-0067">ATP-binding</keyword>
<feature type="chain" id="PRO_5042903640" description="Protein kinase domain-containing protein" evidence="14">
    <location>
        <begin position="24"/>
        <end position="610"/>
    </location>
</feature>
<keyword evidence="2" id="KW-0723">Serine/threonine-protein kinase</keyword>
<organism evidence="16 17">
    <name type="scientific">Citrus x changshan-huyou</name>
    <dbReference type="NCBI Taxonomy" id="2935761"/>
    <lineage>
        <taxon>Eukaryota</taxon>
        <taxon>Viridiplantae</taxon>
        <taxon>Streptophyta</taxon>
        <taxon>Embryophyta</taxon>
        <taxon>Tracheophyta</taxon>
        <taxon>Spermatophyta</taxon>
        <taxon>Magnoliopsida</taxon>
        <taxon>eudicotyledons</taxon>
        <taxon>Gunneridae</taxon>
        <taxon>Pentapetalae</taxon>
        <taxon>rosids</taxon>
        <taxon>malvids</taxon>
        <taxon>Sapindales</taxon>
        <taxon>Rutaceae</taxon>
        <taxon>Aurantioideae</taxon>
        <taxon>Citrus</taxon>
    </lineage>
</organism>
<evidence type="ECO:0000256" key="1">
    <source>
        <dbReference type="ARBA" id="ARBA00004479"/>
    </source>
</evidence>
<evidence type="ECO:0000256" key="3">
    <source>
        <dbReference type="ARBA" id="ARBA00022679"/>
    </source>
</evidence>
<evidence type="ECO:0000256" key="11">
    <source>
        <dbReference type="ARBA" id="ARBA00023180"/>
    </source>
</evidence>
<dbReference type="SMART" id="SM00220">
    <property type="entry name" value="S_TKc"/>
    <property type="match status" value="1"/>
</dbReference>
<accession>A0AAP0MTP3</accession>
<feature type="domain" description="Protein kinase" evidence="15">
    <location>
        <begin position="312"/>
        <end position="600"/>
    </location>
</feature>
<dbReference type="InterPro" id="IPR045874">
    <property type="entry name" value="LRK10/LRL21-25-like"/>
</dbReference>
<keyword evidence="9 13" id="KW-1133">Transmembrane helix</keyword>
<evidence type="ECO:0000256" key="9">
    <source>
        <dbReference type="ARBA" id="ARBA00022989"/>
    </source>
</evidence>
<reference evidence="16 17" key="1">
    <citation type="submission" date="2024-05" db="EMBL/GenBank/DDBJ databases">
        <title>Haplotype-resolved chromosome-level genome assembly of Huyou (Citrus changshanensis).</title>
        <authorList>
            <person name="Miao C."/>
            <person name="Chen W."/>
            <person name="Wu Y."/>
            <person name="Wang L."/>
            <person name="Zhao S."/>
            <person name="Grierson D."/>
            <person name="Xu C."/>
            <person name="Chen K."/>
        </authorList>
    </citation>
    <scope>NUCLEOTIDE SEQUENCE [LARGE SCALE GENOMIC DNA]</scope>
    <source>
        <strain evidence="16">01-14</strain>
        <tissue evidence="16">Leaf</tissue>
    </source>
</reference>
<dbReference type="GO" id="GO:0016020">
    <property type="term" value="C:membrane"/>
    <property type="evidence" value="ECO:0007669"/>
    <property type="project" value="UniProtKB-SubCell"/>
</dbReference>
<evidence type="ECO:0000256" key="2">
    <source>
        <dbReference type="ARBA" id="ARBA00022527"/>
    </source>
</evidence>
<comment type="caution">
    <text evidence="16">The sequence shown here is derived from an EMBL/GenBank/DDBJ whole genome shotgun (WGS) entry which is preliminary data.</text>
</comment>
<evidence type="ECO:0000259" key="15">
    <source>
        <dbReference type="PROSITE" id="PS50011"/>
    </source>
</evidence>
<keyword evidence="7" id="KW-0418">Kinase</keyword>
<dbReference type="PANTHER" id="PTHR27009">
    <property type="entry name" value="RUST RESISTANCE KINASE LR10-RELATED"/>
    <property type="match status" value="1"/>
</dbReference>
<keyword evidence="3" id="KW-0808">Transferase</keyword>
<keyword evidence="4 13" id="KW-0812">Transmembrane</keyword>
<dbReference type="AlphaFoldDB" id="A0AAP0MTP3"/>
<dbReference type="GO" id="GO:0030247">
    <property type="term" value="F:polysaccharide binding"/>
    <property type="evidence" value="ECO:0007669"/>
    <property type="project" value="InterPro"/>
</dbReference>
<evidence type="ECO:0000256" key="14">
    <source>
        <dbReference type="SAM" id="SignalP"/>
    </source>
</evidence>
<dbReference type="GO" id="GO:0005524">
    <property type="term" value="F:ATP binding"/>
    <property type="evidence" value="ECO:0007669"/>
    <property type="project" value="UniProtKB-UniRule"/>
</dbReference>
<dbReference type="PROSITE" id="PS50011">
    <property type="entry name" value="PROTEIN_KINASE_DOM"/>
    <property type="match status" value="1"/>
</dbReference>
<gene>
    <name evidence="16" type="ORF">WN944_011590</name>
</gene>
<protein>
    <recommendedName>
        <fullName evidence="15">Protein kinase domain-containing protein</fullName>
    </recommendedName>
</protein>
<keyword evidence="11" id="KW-0325">Glycoprotein</keyword>
<feature type="signal peptide" evidence="14">
    <location>
        <begin position="1"/>
        <end position="23"/>
    </location>
</feature>
<dbReference type="Pfam" id="PF13947">
    <property type="entry name" value="GUB_WAK_bind"/>
    <property type="match status" value="1"/>
</dbReference>
<evidence type="ECO:0000313" key="17">
    <source>
        <dbReference type="Proteomes" id="UP001428341"/>
    </source>
</evidence>
<comment type="subcellular location">
    <subcellularLocation>
        <location evidence="1">Membrane</location>
        <topology evidence="1">Single-pass type I membrane protein</topology>
    </subcellularLocation>
</comment>
<dbReference type="InterPro" id="IPR017441">
    <property type="entry name" value="Protein_kinase_ATP_BS"/>
</dbReference>
<dbReference type="Pfam" id="PF00069">
    <property type="entry name" value="Pkinase"/>
    <property type="match status" value="1"/>
</dbReference>
<dbReference type="PROSITE" id="PS00107">
    <property type="entry name" value="PROTEIN_KINASE_ATP"/>
    <property type="match status" value="1"/>
</dbReference>
<proteinExistence type="predicted"/>
<dbReference type="FunFam" id="1.10.510.10:FF:000590">
    <property type="entry name" value="PR5-like receptor kinase"/>
    <property type="match status" value="1"/>
</dbReference>
<evidence type="ECO:0000256" key="5">
    <source>
        <dbReference type="ARBA" id="ARBA00022729"/>
    </source>
</evidence>
<evidence type="ECO:0000313" key="16">
    <source>
        <dbReference type="EMBL" id="KAK9223148.1"/>
    </source>
</evidence>
<dbReference type="GO" id="GO:0004674">
    <property type="term" value="F:protein serine/threonine kinase activity"/>
    <property type="evidence" value="ECO:0007669"/>
    <property type="project" value="UniProtKB-KW"/>
</dbReference>
<keyword evidence="17" id="KW-1185">Reference proteome</keyword>
<sequence length="610" mass="68932">MSLVMSLIILFLFLPYTCKLAKASAKDNKTDKYEFCQPTRCSNKSPRIRYPFRLKAQPTYCGLEGFELSCLSDKTILHLPSSGDYYVHKISYLDSSITITDVNETACPFQSLISFNLTNSKFFFLHSNESYALYNCTEKVSPGWTSYGLIGPINCLSNENNLVYIIDSEYSMEDMPPYCRKSGTVEIPGGLPLQDIATTARARPVVLGWEALDGCYDCENSGTYCGFNTTSNSTICVTHKKHGPGPLSISLISTGTSIGGITLFALVIFLIYRSRESEKEKETQLKVEKFLENYRTVNPTRYTYKELKKITSRFKHRLGQGGYGSVFRGKLFNGIPVAVKMLEHLKGNGQEFINEVATIGRIHHFNIVRLLGFCSEGNRRALIYEFMPNGSLEKFIFSKTNSSSHRPLSWEKLRKIAFGVARGVEYLHQGCSQRILHFDIKPHNILLDHNFQPKISDFGLAKLCSKDISIVSMTAARGTSGYIVPELFSRNFGEISYKSDVYSYGMMLLEMVGCRKNNDPAVEIQSQIYFPEWIYNRMRQGQELCFDFEEDGDEGIARKFAIVALWCIQWNPTERPSMPIVLQMLEADLQSLEIPPMPFVSADVEAGAIN</sequence>
<dbReference type="PROSITE" id="PS00108">
    <property type="entry name" value="PROTEIN_KINASE_ST"/>
    <property type="match status" value="1"/>
</dbReference>
<dbReference type="InterPro" id="IPR011009">
    <property type="entry name" value="Kinase-like_dom_sf"/>
</dbReference>
<dbReference type="Gene3D" id="1.10.510.10">
    <property type="entry name" value="Transferase(Phosphotransferase) domain 1"/>
    <property type="match status" value="1"/>
</dbReference>
<evidence type="ECO:0000256" key="13">
    <source>
        <dbReference type="SAM" id="Phobius"/>
    </source>
</evidence>
<dbReference type="InterPro" id="IPR025287">
    <property type="entry name" value="WAK_GUB"/>
</dbReference>
<dbReference type="SUPFAM" id="SSF56112">
    <property type="entry name" value="Protein kinase-like (PK-like)"/>
    <property type="match status" value="1"/>
</dbReference>
<evidence type="ECO:0000256" key="8">
    <source>
        <dbReference type="ARBA" id="ARBA00022840"/>
    </source>
</evidence>
<dbReference type="FunFam" id="3.30.200.20:FF:000178">
    <property type="entry name" value="serine/threonine-protein kinase PBS1-like"/>
    <property type="match status" value="1"/>
</dbReference>
<evidence type="ECO:0000256" key="4">
    <source>
        <dbReference type="ARBA" id="ARBA00022692"/>
    </source>
</evidence>
<dbReference type="CDD" id="cd14066">
    <property type="entry name" value="STKc_IRAK"/>
    <property type="match status" value="1"/>
</dbReference>
<dbReference type="Proteomes" id="UP001428341">
    <property type="component" value="Unassembled WGS sequence"/>
</dbReference>
<evidence type="ECO:0000256" key="7">
    <source>
        <dbReference type="ARBA" id="ARBA00022777"/>
    </source>
</evidence>
<dbReference type="InterPro" id="IPR000719">
    <property type="entry name" value="Prot_kinase_dom"/>
</dbReference>
<keyword evidence="10 13" id="KW-0472">Membrane</keyword>
<dbReference type="EMBL" id="JBCGBO010000002">
    <property type="protein sequence ID" value="KAK9223148.1"/>
    <property type="molecule type" value="Genomic_DNA"/>
</dbReference>
<evidence type="ECO:0000256" key="12">
    <source>
        <dbReference type="PROSITE-ProRule" id="PRU10141"/>
    </source>
</evidence>
<name>A0AAP0MTP3_9ROSI</name>
<dbReference type="InterPro" id="IPR008271">
    <property type="entry name" value="Ser/Thr_kinase_AS"/>
</dbReference>
<feature type="transmembrane region" description="Helical" evidence="13">
    <location>
        <begin position="247"/>
        <end position="272"/>
    </location>
</feature>
<keyword evidence="6 12" id="KW-0547">Nucleotide-binding</keyword>
<keyword evidence="5 14" id="KW-0732">Signal</keyword>
<dbReference type="Gene3D" id="3.30.200.20">
    <property type="entry name" value="Phosphorylase Kinase, domain 1"/>
    <property type="match status" value="1"/>
</dbReference>